<sequence>VVIDISSLTGSDLRWRLAPTDSVAFVLEKIIGSGIAITDGPQGAFDVDISIANSNALIADVVYHWETFMTVGIDAVMIAKGFIQVRQPII</sequence>
<protein>
    <submittedName>
        <fullName evidence="1">Uncharacterized protein</fullName>
    </submittedName>
</protein>
<proteinExistence type="predicted"/>
<feature type="non-terminal residue" evidence="1">
    <location>
        <position position="1"/>
    </location>
</feature>
<organism evidence="1">
    <name type="scientific">marine sediment metagenome</name>
    <dbReference type="NCBI Taxonomy" id="412755"/>
    <lineage>
        <taxon>unclassified sequences</taxon>
        <taxon>metagenomes</taxon>
        <taxon>ecological metagenomes</taxon>
    </lineage>
</organism>
<evidence type="ECO:0000313" key="1">
    <source>
        <dbReference type="EMBL" id="KKL90540.1"/>
    </source>
</evidence>
<accession>A0A0F9I9Q1</accession>
<gene>
    <name evidence="1" type="ORF">LCGC14_1903720</name>
</gene>
<dbReference type="AlphaFoldDB" id="A0A0F9I9Q1"/>
<dbReference type="EMBL" id="LAZR01019983">
    <property type="protein sequence ID" value="KKL90540.1"/>
    <property type="molecule type" value="Genomic_DNA"/>
</dbReference>
<name>A0A0F9I9Q1_9ZZZZ</name>
<comment type="caution">
    <text evidence="1">The sequence shown here is derived from an EMBL/GenBank/DDBJ whole genome shotgun (WGS) entry which is preliminary data.</text>
</comment>
<reference evidence="1" key="1">
    <citation type="journal article" date="2015" name="Nature">
        <title>Complex archaea that bridge the gap between prokaryotes and eukaryotes.</title>
        <authorList>
            <person name="Spang A."/>
            <person name="Saw J.H."/>
            <person name="Jorgensen S.L."/>
            <person name="Zaremba-Niedzwiedzka K."/>
            <person name="Martijn J."/>
            <person name="Lind A.E."/>
            <person name="van Eijk R."/>
            <person name="Schleper C."/>
            <person name="Guy L."/>
            <person name="Ettema T.J."/>
        </authorList>
    </citation>
    <scope>NUCLEOTIDE SEQUENCE</scope>
</reference>